<sequence>MPPDKEITSKVPDDRPGARGERPVALITGITGQDGSYLAELLLEKGYEVHGIKRRASQFNTDRIDHLYEDPHEEEVQLFLHYGDLTDSSNLIRIVQETQPDEIYNLAAQSHVQVSFDSPEYTADVDALGALRLLEAIRILDLEDKTRFYQASTSELYGKVQETPQTEETPFYPRSPYAAAKLYAYWITLNYREAYGIHASNGILFNHESPRRGETFVTRKITRAAARIRAGLQEKTYLGNLDARRDWGHARDYVEGMHRMLQQDEPGDYVLATGRTTTVREFATLAFDAAGMNLAWEGEDEDEKGYDADTGQCVVKVDPRYYRPTEVDMLLGDASKAREELGWQPSTSLERMANEMVANDVEEARKKLTVENNHA</sequence>
<dbReference type="SUPFAM" id="SSF51735">
    <property type="entry name" value="NAD(P)-binding Rossmann-fold domains"/>
    <property type="match status" value="1"/>
</dbReference>
<feature type="domain" description="NAD(P)-binding" evidence="9">
    <location>
        <begin position="26"/>
        <end position="356"/>
    </location>
</feature>
<dbReference type="Pfam" id="PF16363">
    <property type="entry name" value="GDP_Man_Dehyd"/>
    <property type="match status" value="1"/>
</dbReference>
<reference evidence="10" key="1">
    <citation type="submission" date="2022-08" db="EMBL/GenBank/DDBJ databases">
        <title>Genomic Encyclopedia of Type Strains, Phase V (KMG-V): Genome sequencing to study the core and pangenomes of soil and plant-associated prokaryotes.</title>
        <authorList>
            <person name="Whitman W."/>
        </authorList>
    </citation>
    <scope>NUCLEOTIDE SEQUENCE</scope>
    <source>
        <strain evidence="10">SP3002</strain>
    </source>
</reference>
<dbReference type="EC" id="4.2.1.47" evidence="4 7"/>
<protein>
    <recommendedName>
        <fullName evidence="4 7">GDP-mannose 4,6-dehydratase</fullName>
        <ecNumber evidence="4 7">4.2.1.47</ecNumber>
    </recommendedName>
    <alternativeName>
        <fullName evidence="7">GDP-D-mannose dehydratase</fullName>
    </alternativeName>
</protein>
<comment type="caution">
    <text evidence="10">The sequence shown here is derived from an EMBL/GenBank/DDBJ whole genome shotgun (WGS) entry which is preliminary data.</text>
</comment>
<dbReference type="InterPro" id="IPR036291">
    <property type="entry name" value="NAD(P)-bd_dom_sf"/>
</dbReference>
<comment type="cofactor">
    <cofactor evidence="2 7">
        <name>NADP(+)</name>
        <dbReference type="ChEBI" id="CHEBI:58349"/>
    </cofactor>
</comment>
<dbReference type="CDD" id="cd05260">
    <property type="entry name" value="GDP_MD_SDR_e"/>
    <property type="match status" value="1"/>
</dbReference>
<comment type="catalytic activity">
    <reaction evidence="1 7">
        <text>GDP-alpha-D-mannose = GDP-4-dehydro-alpha-D-rhamnose + H2O</text>
        <dbReference type="Rhea" id="RHEA:23820"/>
        <dbReference type="ChEBI" id="CHEBI:15377"/>
        <dbReference type="ChEBI" id="CHEBI:57527"/>
        <dbReference type="ChEBI" id="CHEBI:57964"/>
        <dbReference type="EC" id="4.2.1.47"/>
    </reaction>
</comment>
<dbReference type="PANTHER" id="PTHR43715:SF1">
    <property type="entry name" value="GDP-MANNOSE 4,6 DEHYDRATASE"/>
    <property type="match status" value="1"/>
</dbReference>
<gene>
    <name evidence="7" type="primary">gmd</name>
    <name evidence="10" type="ORF">GGP99_001922</name>
</gene>
<dbReference type="EMBL" id="JANTZM010000008">
    <property type="protein sequence ID" value="MCS4157955.1"/>
    <property type="molecule type" value="Genomic_DNA"/>
</dbReference>
<feature type="region of interest" description="Disordered" evidence="8">
    <location>
        <begin position="1"/>
        <end position="21"/>
    </location>
</feature>
<dbReference type="HAMAP" id="MF_00955">
    <property type="entry name" value="GDP_Man_dehydratase"/>
    <property type="match status" value="1"/>
</dbReference>
<name>A0AAW5P7P6_9BACT</name>
<keyword evidence="5 7" id="KW-0456">Lyase</keyword>
<comment type="function">
    <text evidence="6 7">Catalyzes the conversion of GDP-D-mannose to GDP-4-dehydro-6-deoxy-D-mannose.</text>
</comment>
<dbReference type="NCBIfam" id="TIGR01472">
    <property type="entry name" value="gmd"/>
    <property type="match status" value="1"/>
</dbReference>
<proteinExistence type="inferred from homology"/>
<comment type="caution">
    <text evidence="7">Lacks conserved residue(s) required for the propagation of feature annotation.</text>
</comment>
<evidence type="ECO:0000259" key="9">
    <source>
        <dbReference type="Pfam" id="PF16363"/>
    </source>
</evidence>
<evidence type="ECO:0000256" key="1">
    <source>
        <dbReference type="ARBA" id="ARBA00000188"/>
    </source>
</evidence>
<accession>A0AAW5P7P6</accession>
<organism evidence="10 11">
    <name type="scientific">Salinibacter ruber</name>
    <dbReference type="NCBI Taxonomy" id="146919"/>
    <lineage>
        <taxon>Bacteria</taxon>
        <taxon>Pseudomonadati</taxon>
        <taxon>Rhodothermota</taxon>
        <taxon>Rhodothermia</taxon>
        <taxon>Rhodothermales</taxon>
        <taxon>Salinibacteraceae</taxon>
        <taxon>Salinibacter</taxon>
    </lineage>
</organism>
<evidence type="ECO:0000313" key="11">
    <source>
        <dbReference type="Proteomes" id="UP001155110"/>
    </source>
</evidence>
<dbReference type="GO" id="GO:0070401">
    <property type="term" value="F:NADP+ binding"/>
    <property type="evidence" value="ECO:0007669"/>
    <property type="project" value="UniProtKB-UniRule"/>
</dbReference>
<dbReference type="FunFam" id="3.40.50.720:FF:000924">
    <property type="entry name" value="GDP-mannose 4,6 dehydratase"/>
    <property type="match status" value="1"/>
</dbReference>
<evidence type="ECO:0000313" key="10">
    <source>
        <dbReference type="EMBL" id="MCS4157955.1"/>
    </source>
</evidence>
<dbReference type="Proteomes" id="UP001155110">
    <property type="component" value="Unassembled WGS sequence"/>
</dbReference>
<dbReference type="RefSeq" id="WP_259258402.1">
    <property type="nucleotide sequence ID" value="NZ_JANTZM010000008.1"/>
</dbReference>
<evidence type="ECO:0000256" key="6">
    <source>
        <dbReference type="ARBA" id="ARBA00059383"/>
    </source>
</evidence>
<dbReference type="Gene3D" id="3.90.25.10">
    <property type="entry name" value="UDP-galactose 4-epimerase, domain 1"/>
    <property type="match status" value="1"/>
</dbReference>
<dbReference type="PANTHER" id="PTHR43715">
    <property type="entry name" value="GDP-MANNOSE 4,6-DEHYDRATASE"/>
    <property type="match status" value="1"/>
</dbReference>
<dbReference type="GO" id="GO:0008446">
    <property type="term" value="F:GDP-mannose 4,6-dehydratase activity"/>
    <property type="evidence" value="ECO:0007669"/>
    <property type="project" value="UniProtKB-UniRule"/>
</dbReference>
<evidence type="ECO:0000256" key="4">
    <source>
        <dbReference type="ARBA" id="ARBA00011989"/>
    </source>
</evidence>
<keyword evidence="7" id="KW-0521">NADP</keyword>
<comment type="similarity">
    <text evidence="3 7">Belongs to the NAD(P)-dependent epimerase/dehydratase family. GDP-mannose 4,6-dehydratase subfamily.</text>
</comment>
<evidence type="ECO:0000256" key="2">
    <source>
        <dbReference type="ARBA" id="ARBA00001937"/>
    </source>
</evidence>
<dbReference type="AlphaFoldDB" id="A0AAW5P7P6"/>
<dbReference type="Gene3D" id="3.40.50.720">
    <property type="entry name" value="NAD(P)-binding Rossmann-like Domain"/>
    <property type="match status" value="1"/>
</dbReference>
<dbReference type="InterPro" id="IPR006368">
    <property type="entry name" value="GDP_Man_deHydtase"/>
</dbReference>
<evidence type="ECO:0000256" key="5">
    <source>
        <dbReference type="ARBA" id="ARBA00023239"/>
    </source>
</evidence>
<evidence type="ECO:0000256" key="3">
    <source>
        <dbReference type="ARBA" id="ARBA00009263"/>
    </source>
</evidence>
<evidence type="ECO:0000256" key="7">
    <source>
        <dbReference type="HAMAP-Rule" id="MF_00955"/>
    </source>
</evidence>
<dbReference type="GO" id="GO:0042351">
    <property type="term" value="P:'de novo' GDP-L-fucose biosynthetic process"/>
    <property type="evidence" value="ECO:0007669"/>
    <property type="project" value="TreeGrafter"/>
</dbReference>
<dbReference type="InterPro" id="IPR016040">
    <property type="entry name" value="NAD(P)-bd_dom"/>
</dbReference>
<evidence type="ECO:0000256" key="8">
    <source>
        <dbReference type="SAM" id="MobiDB-lite"/>
    </source>
</evidence>